<evidence type="ECO:0000313" key="1">
    <source>
        <dbReference type="EMBL" id="NYB73392.1"/>
    </source>
</evidence>
<sequence>MIDLGTLKITIDTGANDAKKELTSFGDTVQQQESKINKTMSNIAKGVVAAFSVNAIVNFGKKAVEASANLQAMEAQFDQVFKGDENINAVERINAQVEDLGINADRLTDSWNKFGGQIKGAGMEGEQALDAVDKATRLAADSAAFYDRSLEDSTASLASFMKGNFAAGDAIGVFTNAKQMDVKANEMYGKSWADLTESERQWLLLDTVEKTYEMNGAMGQASREAGAYENVMGNLRATFERFYATIGEPVLEIFLGVVQNVTSWIESNMPVIETTVTEIFEGIKWVWENVLSPVLSILFDMLTGVFGFVQENWPTISIIFSTVFDAIKFIWDKVLSPVLDAILSILSKIVKYIGDNFPSAQGVVEKTFGAIGTAVKTLTDIFWGIVSAIQAAIEWLKSWNNTEAKDKKTTWKSGRDYDGSHANGLSYVPFDGYIAQLHQGERVLTADENRAYPGANEKGFISIIEAIQSLERTLIDKNMTAVIDKDDLTDTVIDGVRDRTIIYGESPI</sequence>
<gene>
    <name evidence="1" type="ORF">HZF24_04480</name>
</gene>
<proteinExistence type="predicted"/>
<evidence type="ECO:0000313" key="2">
    <source>
        <dbReference type="Proteomes" id="UP000611629"/>
    </source>
</evidence>
<organism evidence="1 2">
    <name type="scientific">Sedimentibacter hydroxybenzoicus DSM 7310</name>
    <dbReference type="NCBI Taxonomy" id="1123245"/>
    <lineage>
        <taxon>Bacteria</taxon>
        <taxon>Bacillati</taxon>
        <taxon>Bacillota</taxon>
        <taxon>Tissierellia</taxon>
        <taxon>Sedimentibacter</taxon>
    </lineage>
</organism>
<dbReference type="EMBL" id="JACBNQ010000002">
    <property type="protein sequence ID" value="NYB73392.1"/>
    <property type="molecule type" value="Genomic_DNA"/>
</dbReference>
<comment type="caution">
    <text evidence="1">The sequence shown here is derived from an EMBL/GenBank/DDBJ whole genome shotgun (WGS) entry which is preliminary data.</text>
</comment>
<protein>
    <submittedName>
        <fullName evidence="1">Uncharacterized protein</fullName>
    </submittedName>
</protein>
<name>A0A974BHU3_SEDHY</name>
<dbReference type="AlphaFoldDB" id="A0A974BHU3"/>
<dbReference type="RefSeq" id="WP_179237071.1">
    <property type="nucleotide sequence ID" value="NZ_JACBNQ010000002.1"/>
</dbReference>
<keyword evidence="2" id="KW-1185">Reference proteome</keyword>
<dbReference type="Proteomes" id="UP000611629">
    <property type="component" value="Unassembled WGS sequence"/>
</dbReference>
<accession>A0A974BHU3</accession>
<reference evidence="1" key="1">
    <citation type="submission" date="2020-07" db="EMBL/GenBank/DDBJ databases">
        <title>Genomic analysis of a strain of Sedimentibacter Hydroxybenzoicus DSM7310.</title>
        <authorList>
            <person name="Ma S."/>
        </authorList>
    </citation>
    <scope>NUCLEOTIDE SEQUENCE</scope>
    <source>
        <strain evidence="1">DSM 7310</strain>
    </source>
</reference>